<keyword evidence="3" id="KW-1185">Reference proteome</keyword>
<organism evidence="2 3">
    <name type="scientific">Dorcoceras hygrometricum</name>
    <dbReference type="NCBI Taxonomy" id="472368"/>
    <lineage>
        <taxon>Eukaryota</taxon>
        <taxon>Viridiplantae</taxon>
        <taxon>Streptophyta</taxon>
        <taxon>Embryophyta</taxon>
        <taxon>Tracheophyta</taxon>
        <taxon>Spermatophyta</taxon>
        <taxon>Magnoliopsida</taxon>
        <taxon>eudicotyledons</taxon>
        <taxon>Gunneridae</taxon>
        <taxon>Pentapetalae</taxon>
        <taxon>asterids</taxon>
        <taxon>lamiids</taxon>
        <taxon>Lamiales</taxon>
        <taxon>Gesneriaceae</taxon>
        <taxon>Didymocarpoideae</taxon>
        <taxon>Trichosporeae</taxon>
        <taxon>Loxocarpinae</taxon>
        <taxon>Dorcoceras</taxon>
    </lineage>
</organism>
<name>A0A2Z7DGD8_9LAMI</name>
<sequence>MRIRPLKLENSICDAKYHVSLGLITTQNYNLNLASNLEKPPPFSSKASRRRPPPKRRRPPPPHVDRTCSDHHFEEFPSVMILPCFVVQVDERTLLPVVDLIRRNLPPPTVKSQSPCDSGLSQAPVASKTGSGSATVFQQEKPTAGSCSQNVVASESLSALFRPSQLKYQRLKSTSALLLLPTKTQRLKYPIRC</sequence>
<feature type="compositionally biased region" description="Polar residues" evidence="1">
    <location>
        <begin position="110"/>
        <end position="121"/>
    </location>
</feature>
<feature type="region of interest" description="Disordered" evidence="1">
    <location>
        <begin position="108"/>
        <end position="136"/>
    </location>
</feature>
<reference evidence="2 3" key="1">
    <citation type="journal article" date="2015" name="Proc. Natl. Acad. Sci. U.S.A.">
        <title>The resurrection genome of Boea hygrometrica: A blueprint for survival of dehydration.</title>
        <authorList>
            <person name="Xiao L."/>
            <person name="Yang G."/>
            <person name="Zhang L."/>
            <person name="Yang X."/>
            <person name="Zhao S."/>
            <person name="Ji Z."/>
            <person name="Zhou Q."/>
            <person name="Hu M."/>
            <person name="Wang Y."/>
            <person name="Chen M."/>
            <person name="Xu Y."/>
            <person name="Jin H."/>
            <person name="Xiao X."/>
            <person name="Hu G."/>
            <person name="Bao F."/>
            <person name="Hu Y."/>
            <person name="Wan P."/>
            <person name="Li L."/>
            <person name="Deng X."/>
            <person name="Kuang T."/>
            <person name="Xiang C."/>
            <person name="Zhu J.K."/>
            <person name="Oliver M.J."/>
            <person name="He Y."/>
        </authorList>
    </citation>
    <scope>NUCLEOTIDE SEQUENCE [LARGE SCALE GENOMIC DNA]</scope>
    <source>
        <strain evidence="3">cv. XS01</strain>
    </source>
</reference>
<evidence type="ECO:0000313" key="3">
    <source>
        <dbReference type="Proteomes" id="UP000250235"/>
    </source>
</evidence>
<gene>
    <name evidence="2" type="ORF">F511_11124</name>
</gene>
<accession>A0A2Z7DGD8</accession>
<evidence type="ECO:0000313" key="2">
    <source>
        <dbReference type="EMBL" id="KZV56633.1"/>
    </source>
</evidence>
<proteinExistence type="predicted"/>
<protein>
    <submittedName>
        <fullName evidence="2">Auxin-like 1 protein</fullName>
    </submittedName>
</protein>
<feature type="compositionally biased region" description="Basic residues" evidence="1">
    <location>
        <begin position="47"/>
        <end position="60"/>
    </location>
</feature>
<dbReference type="EMBL" id="KQ987934">
    <property type="protein sequence ID" value="KZV56633.1"/>
    <property type="molecule type" value="Genomic_DNA"/>
</dbReference>
<feature type="region of interest" description="Disordered" evidence="1">
    <location>
        <begin position="34"/>
        <end position="66"/>
    </location>
</feature>
<dbReference type="AlphaFoldDB" id="A0A2Z7DGD8"/>
<dbReference type="Proteomes" id="UP000250235">
    <property type="component" value="Unassembled WGS sequence"/>
</dbReference>
<evidence type="ECO:0000256" key="1">
    <source>
        <dbReference type="SAM" id="MobiDB-lite"/>
    </source>
</evidence>